<evidence type="ECO:0000256" key="12">
    <source>
        <dbReference type="ARBA" id="ARBA00023027"/>
    </source>
</evidence>
<evidence type="ECO:0000256" key="9">
    <source>
        <dbReference type="ARBA" id="ARBA00022723"/>
    </source>
</evidence>
<dbReference type="RefSeq" id="WP_183279920.1">
    <property type="nucleotide sequence ID" value="NZ_BLZR01000002.1"/>
</dbReference>
<dbReference type="Proteomes" id="UP000580568">
    <property type="component" value="Unassembled WGS sequence"/>
</dbReference>
<dbReference type="Pfam" id="PF01842">
    <property type="entry name" value="ACT"/>
    <property type="match status" value="1"/>
</dbReference>
<evidence type="ECO:0000256" key="4">
    <source>
        <dbReference type="ARBA" id="ARBA00006753"/>
    </source>
</evidence>
<evidence type="ECO:0000256" key="15">
    <source>
        <dbReference type="ARBA" id="ARBA00048841"/>
    </source>
</evidence>
<comment type="similarity">
    <text evidence="4">Belongs to the homoserine dehydrogenase family.</text>
</comment>
<evidence type="ECO:0000256" key="3">
    <source>
        <dbReference type="ARBA" id="ARBA00005062"/>
    </source>
</evidence>
<protein>
    <recommendedName>
        <fullName evidence="6">Homoserine dehydrogenase</fullName>
        <ecNumber evidence="5">1.1.1.3</ecNumber>
    </recommendedName>
</protein>
<sequence>MEKVRIALLGLGNVGKGVWNILNTNREAIIKRAGYDIEIAKILVRDKNKARDVEVPQELVTTDVEEIFNDDSIKIIVEVMGGLQPAKDYILRAIKERKHVVTANKLLIATNGKEIFEEAEKNEVIVNFEASVAGGIPVIHGINESLTANKIEEVIGIINGTTNYILTKMTLEGMDFEDALKEAQEKGYAEADPTSDIESYDAAYKLAILTTLAFETNVDVDSIYREGITRITSKDIEYAKELGYVIKLLAIVKEVDGKLELRVHPTMIPSIHPLANVNDSFNAIFIKGNAVGDLMLYGRGAGELPTGSAVVGDIISVLRNDGDRASIITSRYEDKEIAPMDNIGAKYYLRITVKDMPGVLGEIATIFGQEQVSIASFIQKARREDRGLVSIVIVTHDTLEGRINKSLEKINDLDIIKKVENVIRIEKLGLK</sequence>
<comment type="cofactor">
    <cofactor evidence="1">
        <name>a metal cation</name>
        <dbReference type="ChEBI" id="CHEBI:25213"/>
    </cofactor>
</comment>
<reference evidence="19 20" key="1">
    <citation type="submission" date="2020-07" db="EMBL/GenBank/DDBJ databases">
        <title>A new beta-1,3-glucan-decomposing anaerobic bacterium isolated from anoxic soil subjected to biological soil disinfestation.</title>
        <authorList>
            <person name="Ueki A."/>
            <person name="Tonouchi A."/>
        </authorList>
    </citation>
    <scope>NUCLEOTIDE SEQUENCE [LARGE SCALE GENOMIC DNA]</scope>
    <source>
        <strain evidence="19 20">TW1</strain>
    </source>
</reference>
<evidence type="ECO:0000313" key="20">
    <source>
        <dbReference type="Proteomes" id="UP000580568"/>
    </source>
</evidence>
<evidence type="ECO:0000256" key="16">
    <source>
        <dbReference type="PIRSR" id="PIRSR000098-1"/>
    </source>
</evidence>
<comment type="catalytic activity">
    <reaction evidence="15">
        <text>L-homoserine + NADP(+) = L-aspartate 4-semialdehyde + NADPH + H(+)</text>
        <dbReference type="Rhea" id="RHEA:15761"/>
        <dbReference type="ChEBI" id="CHEBI:15378"/>
        <dbReference type="ChEBI" id="CHEBI:57476"/>
        <dbReference type="ChEBI" id="CHEBI:57783"/>
        <dbReference type="ChEBI" id="CHEBI:58349"/>
        <dbReference type="ChEBI" id="CHEBI:537519"/>
        <dbReference type="EC" id="1.1.1.3"/>
    </reaction>
    <physiologicalReaction direction="right-to-left" evidence="15">
        <dbReference type="Rhea" id="RHEA:15763"/>
    </physiologicalReaction>
</comment>
<evidence type="ECO:0000259" key="18">
    <source>
        <dbReference type="PROSITE" id="PS51671"/>
    </source>
</evidence>
<keyword evidence="7" id="KW-0028">Amino-acid biosynthesis</keyword>
<dbReference type="CDD" id="cd04881">
    <property type="entry name" value="ACT_HSDH-Hom"/>
    <property type="match status" value="1"/>
</dbReference>
<dbReference type="Pfam" id="PF00742">
    <property type="entry name" value="Homoserine_dh"/>
    <property type="match status" value="1"/>
</dbReference>
<dbReference type="Gene3D" id="3.40.50.720">
    <property type="entry name" value="NAD(P)-binding Rossmann-like Domain"/>
    <property type="match status" value="1"/>
</dbReference>
<evidence type="ECO:0000256" key="1">
    <source>
        <dbReference type="ARBA" id="ARBA00001920"/>
    </source>
</evidence>
<evidence type="ECO:0000256" key="6">
    <source>
        <dbReference type="ARBA" id="ARBA00013376"/>
    </source>
</evidence>
<dbReference type="GO" id="GO:0050661">
    <property type="term" value="F:NADP binding"/>
    <property type="evidence" value="ECO:0007669"/>
    <property type="project" value="InterPro"/>
</dbReference>
<dbReference type="UniPathway" id="UPA00050">
    <property type="reaction ID" value="UER00063"/>
</dbReference>
<feature type="binding site" evidence="17">
    <location>
        <begin position="9"/>
        <end position="16"/>
    </location>
    <ligand>
        <name>NADP(+)</name>
        <dbReference type="ChEBI" id="CHEBI:58349"/>
    </ligand>
</feature>
<dbReference type="PIRSF" id="PIRSF000098">
    <property type="entry name" value="Homoser_dehydrog"/>
    <property type="match status" value="1"/>
</dbReference>
<dbReference type="EC" id="1.1.1.3" evidence="5"/>
<dbReference type="Gene3D" id="3.30.360.10">
    <property type="entry name" value="Dihydrodipicolinate Reductase, domain 2"/>
    <property type="match status" value="1"/>
</dbReference>
<dbReference type="Gene3D" id="3.30.70.260">
    <property type="match status" value="1"/>
</dbReference>
<dbReference type="AlphaFoldDB" id="A0A6V8SNH7"/>
<dbReference type="SUPFAM" id="SSF51735">
    <property type="entry name" value="NAD(P)-binding Rossmann-fold domains"/>
    <property type="match status" value="1"/>
</dbReference>
<dbReference type="EMBL" id="BLZR01000002">
    <property type="protein sequence ID" value="GFP78420.1"/>
    <property type="molecule type" value="Genomic_DNA"/>
</dbReference>
<proteinExistence type="inferred from homology"/>
<keyword evidence="9" id="KW-0479">Metal-binding</keyword>
<keyword evidence="20" id="KW-1185">Reference proteome</keyword>
<accession>A0A6V8SNH7</accession>
<dbReference type="InterPro" id="IPR036291">
    <property type="entry name" value="NAD(P)-bd_dom_sf"/>
</dbReference>
<evidence type="ECO:0000256" key="7">
    <source>
        <dbReference type="ARBA" id="ARBA00022605"/>
    </source>
</evidence>
<evidence type="ECO:0000256" key="2">
    <source>
        <dbReference type="ARBA" id="ARBA00005056"/>
    </source>
</evidence>
<dbReference type="InterPro" id="IPR045865">
    <property type="entry name" value="ACT-like_dom_sf"/>
</dbReference>
<dbReference type="InterPro" id="IPR005106">
    <property type="entry name" value="Asp/hSer_DH_NAD-bd"/>
</dbReference>
<dbReference type="FunFam" id="3.30.360.10:FF:000005">
    <property type="entry name" value="Homoserine dehydrogenase"/>
    <property type="match status" value="1"/>
</dbReference>
<evidence type="ECO:0000256" key="17">
    <source>
        <dbReference type="PIRSR" id="PIRSR000098-2"/>
    </source>
</evidence>
<feature type="binding site" evidence="17">
    <location>
        <position position="105"/>
    </location>
    <ligand>
        <name>NADPH</name>
        <dbReference type="ChEBI" id="CHEBI:57783"/>
    </ligand>
</feature>
<evidence type="ECO:0000256" key="11">
    <source>
        <dbReference type="ARBA" id="ARBA00023002"/>
    </source>
</evidence>
<feature type="active site" description="Proton donor" evidence="16">
    <location>
        <position position="205"/>
    </location>
</feature>
<name>A0A6V8SNH7_9CLOT</name>
<dbReference type="SUPFAM" id="SSF55021">
    <property type="entry name" value="ACT-like"/>
    <property type="match status" value="1"/>
</dbReference>
<keyword evidence="11" id="KW-0560">Oxidoreductase</keyword>
<comment type="caution">
    <text evidence="19">The sequence shown here is derived from an EMBL/GenBank/DDBJ whole genome shotgun (WGS) entry which is preliminary data.</text>
</comment>
<evidence type="ECO:0000313" key="19">
    <source>
        <dbReference type="EMBL" id="GFP78420.1"/>
    </source>
</evidence>
<comment type="pathway">
    <text evidence="2">Amino-acid biosynthesis; L-threonine biosynthesis; L-threonine from L-aspartate: step 3/5.</text>
</comment>
<dbReference type="GO" id="GO:0046872">
    <property type="term" value="F:metal ion binding"/>
    <property type="evidence" value="ECO:0007669"/>
    <property type="project" value="UniProtKB-KW"/>
</dbReference>
<evidence type="ECO:0000256" key="5">
    <source>
        <dbReference type="ARBA" id="ARBA00013213"/>
    </source>
</evidence>
<evidence type="ECO:0000256" key="10">
    <source>
        <dbReference type="ARBA" id="ARBA00022857"/>
    </source>
</evidence>
<gene>
    <name evidence="19" type="ORF">bsdtw1_04643</name>
</gene>
<dbReference type="PANTHER" id="PTHR43331">
    <property type="entry name" value="HOMOSERINE DEHYDROGENASE"/>
    <property type="match status" value="1"/>
</dbReference>
<dbReference type="NCBIfam" id="NF004976">
    <property type="entry name" value="PRK06349.1"/>
    <property type="match status" value="1"/>
</dbReference>
<dbReference type="InterPro" id="IPR016204">
    <property type="entry name" value="HDH"/>
</dbReference>
<dbReference type="Pfam" id="PF03447">
    <property type="entry name" value="NAD_binding_3"/>
    <property type="match status" value="1"/>
</dbReference>
<comment type="pathway">
    <text evidence="3">Amino-acid biosynthesis; L-methionine biosynthesis via de novo pathway; L-homoserine from L-aspartate: step 3/3.</text>
</comment>
<keyword evidence="8" id="KW-0791">Threonine biosynthesis</keyword>
<dbReference type="GO" id="GO:0009086">
    <property type="term" value="P:methionine biosynthetic process"/>
    <property type="evidence" value="ECO:0007669"/>
    <property type="project" value="UniProtKB-KW"/>
</dbReference>
<evidence type="ECO:0000256" key="13">
    <source>
        <dbReference type="ARBA" id="ARBA00023053"/>
    </source>
</evidence>
<evidence type="ECO:0000256" key="8">
    <source>
        <dbReference type="ARBA" id="ARBA00022697"/>
    </source>
</evidence>
<keyword evidence="12" id="KW-0520">NAD</keyword>
<keyword evidence="14" id="KW-0486">Methionine biosynthesis</keyword>
<dbReference type="PROSITE" id="PS51671">
    <property type="entry name" value="ACT"/>
    <property type="match status" value="1"/>
</dbReference>
<evidence type="ECO:0000256" key="14">
    <source>
        <dbReference type="ARBA" id="ARBA00023167"/>
    </source>
</evidence>
<keyword evidence="10 17" id="KW-0521">NADP</keyword>
<dbReference type="GO" id="GO:0004412">
    <property type="term" value="F:homoserine dehydrogenase activity"/>
    <property type="evidence" value="ECO:0007669"/>
    <property type="project" value="UniProtKB-EC"/>
</dbReference>
<organism evidence="19 20">
    <name type="scientific">Clostridium fungisolvens</name>
    <dbReference type="NCBI Taxonomy" id="1604897"/>
    <lineage>
        <taxon>Bacteria</taxon>
        <taxon>Bacillati</taxon>
        <taxon>Bacillota</taxon>
        <taxon>Clostridia</taxon>
        <taxon>Eubacteriales</taxon>
        <taxon>Clostridiaceae</taxon>
        <taxon>Clostridium</taxon>
    </lineage>
</organism>
<dbReference type="PANTHER" id="PTHR43331:SF1">
    <property type="entry name" value="HOMOSERINE DEHYDROGENASE"/>
    <property type="match status" value="1"/>
</dbReference>
<dbReference type="GO" id="GO:0009088">
    <property type="term" value="P:threonine biosynthetic process"/>
    <property type="evidence" value="ECO:0007669"/>
    <property type="project" value="UniProtKB-UniPathway"/>
</dbReference>
<feature type="domain" description="ACT" evidence="18">
    <location>
        <begin position="348"/>
        <end position="424"/>
    </location>
</feature>
<keyword evidence="13" id="KW-0915">Sodium</keyword>
<dbReference type="InterPro" id="IPR002912">
    <property type="entry name" value="ACT_dom"/>
</dbReference>
<feature type="binding site" evidence="17">
    <location>
        <position position="190"/>
    </location>
    <ligand>
        <name>L-homoserine</name>
        <dbReference type="ChEBI" id="CHEBI:57476"/>
    </ligand>
</feature>
<dbReference type="InterPro" id="IPR001342">
    <property type="entry name" value="HDH_cat"/>
</dbReference>
<dbReference type="SUPFAM" id="SSF55347">
    <property type="entry name" value="Glyceraldehyde-3-phosphate dehydrogenase-like, C-terminal domain"/>
    <property type="match status" value="1"/>
</dbReference>
<dbReference type="UniPathway" id="UPA00051">
    <property type="reaction ID" value="UER00465"/>
</dbReference>
<dbReference type="FunFam" id="3.30.70.260:FF:000030">
    <property type="entry name" value="Homoserine dehydrogenase"/>
    <property type="match status" value="1"/>
</dbReference>
<dbReference type="FunFam" id="3.40.50.720:FF:000062">
    <property type="entry name" value="Homoserine dehydrogenase"/>
    <property type="match status" value="1"/>
</dbReference>